<sequence length="392" mass="44287">MVKVLYRLSQVASFMLPLSVLLFAVYETGFGYDFIEELTFDGKKFYEYISIAEEETDPKEALAIYQGLLRGLDETDLSETHVQYVEATIGVALTLEKMGDYDRASSVYKALIESAVIELSDPKSPLVGTGKYDLLLEHAILASLRFVSLLPKERYEEAREILRRVILISEIRLVDLYPPTLPLIQGQISSTIMEHLSYPGHSADDDNKPLIIPHIEMTSKAEKKLASCQMGTWPEYTQSLLKLRMAYVDLCIEDDLLHQAYLILRDTVNMLLVSMSLSQILPEAVAKMNAISFMIAKKRGVNLDSISLADQFYKVLLQKGLESSEVIKSSVQITKLLSHSTLAAQAILKEQYPQAIMHLLQARAFAVKCNETEWLKDIDETLQSVRDKHDEN</sequence>
<dbReference type="AlphaFoldDB" id="A0A1E4SWD9"/>
<dbReference type="EMBL" id="KV453861">
    <property type="protein sequence ID" value="ODV83752.1"/>
    <property type="molecule type" value="Genomic_DNA"/>
</dbReference>
<reference evidence="2" key="1">
    <citation type="submission" date="2016-04" db="EMBL/GenBank/DDBJ databases">
        <title>Comparative genomics of biotechnologically important yeasts.</title>
        <authorList>
            <consortium name="DOE Joint Genome Institute"/>
            <person name="Riley R."/>
            <person name="Haridas S."/>
            <person name="Wolfe K.H."/>
            <person name="Lopes M.R."/>
            <person name="Hittinger C.T."/>
            <person name="Goker M."/>
            <person name="Salamov A."/>
            <person name="Wisecaver J."/>
            <person name="Long T.M."/>
            <person name="Aerts A.L."/>
            <person name="Barry K."/>
            <person name="Choi C."/>
            <person name="Clum A."/>
            <person name="Coughlan A.Y."/>
            <person name="Deshpande S."/>
            <person name="Douglass A.P."/>
            <person name="Hanson S.J."/>
            <person name="Klenk H.-P."/>
            <person name="Labutti K."/>
            <person name="Lapidus A."/>
            <person name="Lindquist E."/>
            <person name="Lipzen A."/>
            <person name="Meier-Kolthoff J.P."/>
            <person name="Ohm R.A."/>
            <person name="Otillar R.P."/>
            <person name="Pangilinan J."/>
            <person name="Peng Y."/>
            <person name="Rokas A."/>
            <person name="Rosa C.A."/>
            <person name="Scheuner C."/>
            <person name="Sibirny A.A."/>
            <person name="Slot J.C."/>
            <person name="Stielow J.B."/>
            <person name="Sun H."/>
            <person name="Kurtzman C.P."/>
            <person name="Blackwell M."/>
            <person name="Grigoriev I.V."/>
            <person name="Jeffries T.W."/>
        </authorList>
    </citation>
    <scope>NUCLEOTIDE SEQUENCE [LARGE SCALE GENOMIC DNA]</scope>
    <source>
        <strain evidence="2">NRRL YB-2248</strain>
    </source>
</reference>
<protein>
    <submittedName>
        <fullName evidence="1">Uncharacterized protein</fullName>
    </submittedName>
</protein>
<accession>A0A1E4SWD9</accession>
<proteinExistence type="predicted"/>
<gene>
    <name evidence="1" type="ORF">CANARDRAFT_24730</name>
</gene>
<evidence type="ECO:0000313" key="1">
    <source>
        <dbReference type="EMBL" id="ODV83752.1"/>
    </source>
</evidence>
<evidence type="ECO:0000313" key="2">
    <source>
        <dbReference type="Proteomes" id="UP000094801"/>
    </source>
</evidence>
<dbReference type="Gene3D" id="1.25.40.10">
    <property type="entry name" value="Tetratricopeptide repeat domain"/>
    <property type="match status" value="1"/>
</dbReference>
<organism evidence="1 2">
    <name type="scientific">[Candida] arabinofermentans NRRL YB-2248</name>
    <dbReference type="NCBI Taxonomy" id="983967"/>
    <lineage>
        <taxon>Eukaryota</taxon>
        <taxon>Fungi</taxon>
        <taxon>Dikarya</taxon>
        <taxon>Ascomycota</taxon>
        <taxon>Saccharomycotina</taxon>
        <taxon>Pichiomycetes</taxon>
        <taxon>Pichiales</taxon>
        <taxon>Pichiaceae</taxon>
        <taxon>Ogataea</taxon>
        <taxon>Ogataea/Candida clade</taxon>
    </lineage>
</organism>
<name>A0A1E4SWD9_9ASCO</name>
<dbReference type="Proteomes" id="UP000094801">
    <property type="component" value="Unassembled WGS sequence"/>
</dbReference>
<dbReference type="InterPro" id="IPR011990">
    <property type="entry name" value="TPR-like_helical_dom_sf"/>
</dbReference>
<keyword evidence="2" id="KW-1185">Reference proteome</keyword>
<dbReference type="OrthoDB" id="10050400at2759"/>